<keyword evidence="3" id="KW-1185">Reference proteome</keyword>
<dbReference type="PANTHER" id="PTHR38926:SF13">
    <property type="entry name" value="F-BOX DOMAIN CONTAINING PROTEIN, EXPRESSED"/>
    <property type="match status" value="1"/>
</dbReference>
<dbReference type="PANTHER" id="PTHR38926">
    <property type="entry name" value="F-BOX DOMAIN CONTAINING PROTEIN, EXPRESSED"/>
    <property type="match status" value="1"/>
</dbReference>
<dbReference type="Gene3D" id="1.20.1280.50">
    <property type="match status" value="1"/>
</dbReference>
<dbReference type="SUPFAM" id="SSF52047">
    <property type="entry name" value="RNI-like"/>
    <property type="match status" value="1"/>
</dbReference>
<protein>
    <submittedName>
        <fullName evidence="2">F-box/LRR-repeat protein</fullName>
    </submittedName>
</protein>
<dbReference type="OrthoDB" id="722566at2759"/>
<dbReference type="InterPro" id="IPR036047">
    <property type="entry name" value="F-box-like_dom_sf"/>
</dbReference>
<dbReference type="AlphaFoldDB" id="A0A314Y3G4"/>
<organism evidence="2 3">
    <name type="scientific">Prunus yedoensis var. nudiflora</name>
    <dbReference type="NCBI Taxonomy" id="2094558"/>
    <lineage>
        <taxon>Eukaryota</taxon>
        <taxon>Viridiplantae</taxon>
        <taxon>Streptophyta</taxon>
        <taxon>Embryophyta</taxon>
        <taxon>Tracheophyta</taxon>
        <taxon>Spermatophyta</taxon>
        <taxon>Magnoliopsida</taxon>
        <taxon>eudicotyledons</taxon>
        <taxon>Gunneridae</taxon>
        <taxon>Pentapetalae</taxon>
        <taxon>rosids</taxon>
        <taxon>fabids</taxon>
        <taxon>Rosales</taxon>
        <taxon>Rosaceae</taxon>
        <taxon>Amygdaloideae</taxon>
        <taxon>Amygdaleae</taxon>
        <taxon>Prunus</taxon>
    </lineage>
</organism>
<dbReference type="SUPFAM" id="SSF81383">
    <property type="entry name" value="F-box domain"/>
    <property type="match status" value="1"/>
</dbReference>
<gene>
    <name evidence="2" type="ORF">Pyn_27747</name>
</gene>
<dbReference type="Pfam" id="PF12937">
    <property type="entry name" value="F-box-like"/>
    <property type="match status" value="1"/>
</dbReference>
<dbReference type="Gene3D" id="3.80.10.10">
    <property type="entry name" value="Ribonuclease Inhibitor"/>
    <property type="match status" value="1"/>
</dbReference>
<reference evidence="2 3" key="1">
    <citation type="submission" date="2018-02" db="EMBL/GenBank/DDBJ databases">
        <title>Draft genome of wild Prunus yedoensis var. nudiflora.</title>
        <authorList>
            <person name="Baek S."/>
            <person name="Kim J.-H."/>
            <person name="Choi K."/>
            <person name="Kim G.-B."/>
            <person name="Cho A."/>
            <person name="Jang H."/>
            <person name="Shin C.-H."/>
            <person name="Yu H.-J."/>
            <person name="Mun J.-H."/>
        </authorList>
    </citation>
    <scope>NUCLEOTIDE SEQUENCE [LARGE SCALE GENOMIC DNA]</scope>
    <source>
        <strain evidence="3">cv. Jeju island</strain>
        <tissue evidence="2">Leaf</tissue>
    </source>
</reference>
<proteinExistence type="predicted"/>
<dbReference type="InterPro" id="IPR032675">
    <property type="entry name" value="LRR_dom_sf"/>
</dbReference>
<dbReference type="InterPro" id="IPR001810">
    <property type="entry name" value="F-box_dom"/>
</dbReference>
<evidence type="ECO:0000313" key="3">
    <source>
        <dbReference type="Proteomes" id="UP000250321"/>
    </source>
</evidence>
<feature type="domain" description="F-box" evidence="1">
    <location>
        <begin position="17"/>
        <end position="64"/>
    </location>
</feature>
<dbReference type="EMBL" id="PJQY01001547">
    <property type="protein sequence ID" value="PQQ01562.1"/>
    <property type="molecule type" value="Genomic_DNA"/>
</dbReference>
<evidence type="ECO:0000313" key="2">
    <source>
        <dbReference type="EMBL" id="PQQ01562.1"/>
    </source>
</evidence>
<dbReference type="STRING" id="2094558.A0A314Y3G4"/>
<sequence length="325" mass="37605">MEWEDGKTLGRWEDLSTDILWKIFESFNDVSDLSSAVEKVHCSAVCSAWRSALCDPHLYHTLDLSMIKHNFIKTKDEPYVYVCSHSDLTLSRVLKVSLSLSHQNITTLIFNLQLYVPDDLFTYTAERCPKLRRLVMPSWNKIKIDGISKAIGCWKHLESLTIGNIEKYQYLTLLQVIDYNCKNFRELKLMGTCDTYSFASVMVRYLPKLEVLSLRCSMLSKDALMVILEGLPNLEVLNISHCVVLDETHQPHQPFRIVEELDASIVDKASRLKRFITCMRMPTAMHVQEDSCSICQRTRNDEGIIRWHRYEEGMWKADEVASLAL</sequence>
<comment type="caution">
    <text evidence="2">The sequence shown here is derived from an EMBL/GenBank/DDBJ whole genome shotgun (WGS) entry which is preliminary data.</text>
</comment>
<evidence type="ECO:0000259" key="1">
    <source>
        <dbReference type="Pfam" id="PF12937"/>
    </source>
</evidence>
<name>A0A314Y3G4_PRUYE</name>
<dbReference type="Proteomes" id="UP000250321">
    <property type="component" value="Unassembled WGS sequence"/>
</dbReference>
<accession>A0A314Y3G4</accession>